<keyword evidence="6 15" id="KW-0378">Hydrolase</keyword>
<gene>
    <name evidence="15" type="ORF">PROFUN_15021</name>
</gene>
<proteinExistence type="inferred from homology"/>
<dbReference type="Gene3D" id="3.20.20.80">
    <property type="entry name" value="Glycosidases"/>
    <property type="match status" value="1"/>
</dbReference>
<dbReference type="InterPro" id="IPR006046">
    <property type="entry name" value="Alpha_amylase"/>
</dbReference>
<dbReference type="GO" id="GO:0046872">
    <property type="term" value="F:metal ion binding"/>
    <property type="evidence" value="ECO:0007669"/>
    <property type="project" value="UniProtKB-KW"/>
</dbReference>
<dbReference type="EMBL" id="MDYQ01000314">
    <property type="protein sequence ID" value="PRP76589.1"/>
    <property type="molecule type" value="Genomic_DNA"/>
</dbReference>
<comment type="catalytic activity">
    <reaction evidence="1">
        <text>Endohydrolysis of (1-&gt;4)-alpha-D-glucosidic linkages in polysaccharides containing three or more (1-&gt;4)-alpha-linked D-glucose units.</text>
        <dbReference type="EC" id="3.2.1.1"/>
    </reaction>
</comment>
<accession>A0A2P6MY01</accession>
<dbReference type="PRINTS" id="PR00110">
    <property type="entry name" value="ALPHAAMYLASE"/>
</dbReference>
<feature type="signal peptide" evidence="12">
    <location>
        <begin position="1"/>
        <end position="17"/>
    </location>
</feature>
<dbReference type="Proteomes" id="UP000241769">
    <property type="component" value="Unassembled WGS sequence"/>
</dbReference>
<dbReference type="InterPro" id="IPR013780">
    <property type="entry name" value="Glyco_hydro_b"/>
</dbReference>
<evidence type="ECO:0000256" key="4">
    <source>
        <dbReference type="ARBA" id="ARBA00012595"/>
    </source>
</evidence>
<keyword evidence="12" id="KW-0732">Signal</keyword>
<dbReference type="AlphaFoldDB" id="A0A2P6MY01"/>
<dbReference type="OrthoDB" id="550577at2759"/>
<feature type="chain" id="PRO_5015175053" description="alpha-amylase" evidence="12">
    <location>
        <begin position="18"/>
        <end position="1072"/>
    </location>
</feature>
<dbReference type="Gene3D" id="2.60.40.1180">
    <property type="entry name" value="Golgi alpha-mannosidase II"/>
    <property type="match status" value="1"/>
</dbReference>
<dbReference type="SUPFAM" id="SSF51445">
    <property type="entry name" value="(Trans)glycosidases"/>
    <property type="match status" value="1"/>
</dbReference>
<evidence type="ECO:0000256" key="11">
    <source>
        <dbReference type="SAM" id="MobiDB-lite"/>
    </source>
</evidence>
<evidence type="ECO:0000256" key="10">
    <source>
        <dbReference type="RuleBase" id="RU003615"/>
    </source>
</evidence>
<dbReference type="InterPro" id="IPR006048">
    <property type="entry name" value="A-amylase/branching_C"/>
</dbReference>
<keyword evidence="8" id="KW-0119">Carbohydrate metabolism</keyword>
<evidence type="ECO:0000256" key="7">
    <source>
        <dbReference type="ARBA" id="ARBA00022837"/>
    </source>
</evidence>
<evidence type="ECO:0000256" key="5">
    <source>
        <dbReference type="ARBA" id="ARBA00022723"/>
    </source>
</evidence>
<reference evidence="15 16" key="1">
    <citation type="journal article" date="2018" name="Genome Biol. Evol.">
        <title>Multiple Roots of Fruiting Body Formation in Amoebozoa.</title>
        <authorList>
            <person name="Hillmann F."/>
            <person name="Forbes G."/>
            <person name="Novohradska S."/>
            <person name="Ferling I."/>
            <person name="Riege K."/>
            <person name="Groth M."/>
            <person name="Westermann M."/>
            <person name="Marz M."/>
            <person name="Spaller T."/>
            <person name="Winckler T."/>
            <person name="Schaap P."/>
            <person name="Glockner G."/>
        </authorList>
    </citation>
    <scope>NUCLEOTIDE SEQUENCE [LARGE SCALE GENOMIC DNA]</scope>
    <source>
        <strain evidence="15 16">Jena</strain>
    </source>
</reference>
<evidence type="ECO:0000256" key="6">
    <source>
        <dbReference type="ARBA" id="ARBA00022801"/>
    </source>
</evidence>
<evidence type="ECO:0000256" key="8">
    <source>
        <dbReference type="ARBA" id="ARBA00023277"/>
    </source>
</evidence>
<comment type="caution">
    <text evidence="15">The sequence shown here is derived from an EMBL/GenBank/DDBJ whole genome shotgun (WGS) entry which is preliminary data.</text>
</comment>
<dbReference type="STRING" id="1890364.A0A2P6MY01"/>
<evidence type="ECO:0000256" key="9">
    <source>
        <dbReference type="ARBA" id="ARBA00023295"/>
    </source>
</evidence>
<dbReference type="GO" id="GO:0005975">
    <property type="term" value="P:carbohydrate metabolic process"/>
    <property type="evidence" value="ECO:0007669"/>
    <property type="project" value="InterPro"/>
</dbReference>
<dbReference type="InParanoid" id="A0A2P6MY01"/>
<comment type="cofactor">
    <cofactor evidence="2">
        <name>Ca(2+)</name>
        <dbReference type="ChEBI" id="CHEBI:29108"/>
    </cofactor>
</comment>
<comment type="similarity">
    <text evidence="3 10">Belongs to the glycosyl hydrolase 13 family.</text>
</comment>
<feature type="region of interest" description="Disordered" evidence="11">
    <location>
        <begin position="623"/>
        <end position="646"/>
    </location>
</feature>
<evidence type="ECO:0000313" key="16">
    <source>
        <dbReference type="Proteomes" id="UP000241769"/>
    </source>
</evidence>
<protein>
    <recommendedName>
        <fullName evidence="4">alpha-amylase</fullName>
        <ecNumber evidence="4">3.2.1.1</ecNumber>
    </recommendedName>
</protein>
<dbReference type="SUPFAM" id="SSF51011">
    <property type="entry name" value="Glycosyl hydrolase domain"/>
    <property type="match status" value="1"/>
</dbReference>
<feature type="domain" description="Glycosyl hydrolase family 13 catalytic" evidence="14">
    <location>
        <begin position="179"/>
        <end position="528"/>
    </location>
</feature>
<feature type="compositionally biased region" description="Low complexity" evidence="11">
    <location>
        <begin position="624"/>
        <end position="646"/>
    </location>
</feature>
<evidence type="ECO:0000256" key="3">
    <source>
        <dbReference type="ARBA" id="ARBA00008061"/>
    </source>
</evidence>
<keyword evidence="5" id="KW-0479">Metal-binding</keyword>
<dbReference type="EC" id="3.2.1.1" evidence="4"/>
<keyword evidence="16" id="KW-1185">Reference proteome</keyword>
<name>A0A2P6MY01_9EUKA</name>
<dbReference type="Pfam" id="PF02806">
    <property type="entry name" value="Alpha-amylase_C"/>
    <property type="match status" value="1"/>
</dbReference>
<dbReference type="Pfam" id="PF00128">
    <property type="entry name" value="Alpha-amylase"/>
    <property type="match status" value="1"/>
</dbReference>
<evidence type="ECO:0000256" key="1">
    <source>
        <dbReference type="ARBA" id="ARBA00000548"/>
    </source>
</evidence>
<evidence type="ECO:0000256" key="12">
    <source>
        <dbReference type="SAM" id="SignalP"/>
    </source>
</evidence>
<dbReference type="SMART" id="SM00632">
    <property type="entry name" value="Aamy_C"/>
    <property type="match status" value="1"/>
</dbReference>
<keyword evidence="9" id="KW-0326">Glycosidase</keyword>
<dbReference type="InterPro" id="IPR017853">
    <property type="entry name" value="GH"/>
</dbReference>
<evidence type="ECO:0000313" key="15">
    <source>
        <dbReference type="EMBL" id="PRP76589.1"/>
    </source>
</evidence>
<dbReference type="GO" id="GO:0004556">
    <property type="term" value="F:alpha-amylase activity"/>
    <property type="evidence" value="ECO:0007669"/>
    <property type="project" value="UniProtKB-EC"/>
</dbReference>
<keyword evidence="7" id="KW-0106">Calcium</keyword>
<feature type="domain" description="Alpha-amylase C-terminal" evidence="13">
    <location>
        <begin position="537"/>
        <end position="624"/>
    </location>
</feature>
<sequence length="1072" mass="118028">MRRSSLLFVLLIVHTWADEGNVPDNGLPSNCNYATSNLRVTGDWLSSSFEYRNISGADWNPAGPAILKPQLSFGYQCLYSLNVTGLTPGTNYNWKVTARGDWNVDNWGCPSGEFFTSVGADNCVFSTHTGDITFNIETRGPVELYRPYTGTPVFAGFTPDLGNDTIGANIAATPLSVNDVNVQLFEWNWESVGRECVEYLGPMGFGYVQVSPPQETIAGDQWWTSYQATSYLIGNKRGTRDQFRQMVSDCRGAGVKVVVDVLVNHMAGPSNPSNGVSGSPFSHYNYPAVPYNSSDFHSCTADNNNAYDLTQEYQDWYCQLSSLADLATEKPSVRAKIAGHLSDLQSMGVDGFRVDSAKHVPPQELSLILKALPKYPEYSTLEVTYGGYDQVTPPLYQNIGLVQLFTFTYDVYQAFFSTGITSLPSISSKPTSPAYLPSSSSNVFVLNHDLERSCQSCIKPSSGNNSWALSNAFLLAYGYSHPTLFSGYNFSNTDEGAPGGTNITDTVCGQGWRCDHRNTKIANLVGLHNRAVGRSVVNVTTYGKDALAFARENVAYFAMNNMDSYWNVTVYTSLAPGNYCDVISSTASVNNTNCSGNIIYVDSKGSASLQIPPRQAIAFYDQRTPTPTSSSSSSSTSAISTSTTSQITPSTSSVVTQKTIFTLVISGPFNQTLFIQVIASVAKVPASSIIIIKVTSQKRAGNSVEFYVSGEQSSTSDANASLSQAISTIGTTSDSFSTAASQLGVPTFTVVSGNSIVESTTSSSTTSVLSTASPSNDGLNKFAQIMSNAIICCIEITSDIISRALSPDPRSRSKRPQFGNITTYTSLRTVCKLWNQLSESVFRCDSLSLDALTHSQHNPIIHRVIRKKQTPALRHLCTIRMDNGRPLFHIVSLLEHIIRCNAASVFKEVYTRSRSDGVAINIPWLMRKAAKRRAHAMMDTMIQDEQYDLFKDRRLLSDIIDVARSETVSHLMERGAYIPVGLLTTAAIRGYYDLVLVLIPHTNPKHWVPTFHVARMHRHRQIATLLLDMERQRQEEVHGDLTTFWALLDDSGYRQTYEYHHQKKMRGEKIYF</sequence>
<evidence type="ECO:0000259" key="13">
    <source>
        <dbReference type="SMART" id="SM00632"/>
    </source>
</evidence>
<dbReference type="SMART" id="SM00642">
    <property type="entry name" value="Aamy"/>
    <property type="match status" value="1"/>
</dbReference>
<evidence type="ECO:0000259" key="14">
    <source>
        <dbReference type="SMART" id="SM00642"/>
    </source>
</evidence>
<organism evidence="15 16">
    <name type="scientific">Planoprotostelium fungivorum</name>
    <dbReference type="NCBI Taxonomy" id="1890364"/>
    <lineage>
        <taxon>Eukaryota</taxon>
        <taxon>Amoebozoa</taxon>
        <taxon>Evosea</taxon>
        <taxon>Variosea</taxon>
        <taxon>Cavosteliida</taxon>
        <taxon>Cavosteliaceae</taxon>
        <taxon>Planoprotostelium</taxon>
    </lineage>
</organism>
<dbReference type="InterPro" id="IPR031319">
    <property type="entry name" value="A-amylase_C"/>
</dbReference>
<dbReference type="PANTHER" id="PTHR43447">
    <property type="entry name" value="ALPHA-AMYLASE"/>
    <property type="match status" value="1"/>
</dbReference>
<dbReference type="InterPro" id="IPR006047">
    <property type="entry name" value="GH13_cat_dom"/>
</dbReference>
<evidence type="ECO:0000256" key="2">
    <source>
        <dbReference type="ARBA" id="ARBA00001913"/>
    </source>
</evidence>